<evidence type="ECO:0000313" key="8">
    <source>
        <dbReference type="Proteomes" id="UP000231246"/>
    </source>
</evidence>
<dbReference type="Gene3D" id="3.30.700.10">
    <property type="entry name" value="Glycoprotein, Type 4 Pilin"/>
    <property type="match status" value="1"/>
</dbReference>
<dbReference type="AlphaFoldDB" id="A0A2H0BVF6"/>
<dbReference type="PANTHER" id="PTHR30093:SF44">
    <property type="entry name" value="TYPE II SECRETION SYSTEM CORE PROTEIN G"/>
    <property type="match status" value="1"/>
</dbReference>
<dbReference type="InterPro" id="IPR012902">
    <property type="entry name" value="N_methyl_site"/>
</dbReference>
<evidence type="ECO:0000256" key="6">
    <source>
        <dbReference type="SAM" id="Phobius"/>
    </source>
</evidence>
<dbReference type="PROSITE" id="PS00409">
    <property type="entry name" value="PROKAR_NTER_METHYL"/>
    <property type="match status" value="1"/>
</dbReference>
<evidence type="ECO:0000256" key="1">
    <source>
        <dbReference type="ARBA" id="ARBA00004167"/>
    </source>
</evidence>
<dbReference type="NCBIfam" id="TIGR02532">
    <property type="entry name" value="IV_pilin_GFxxxE"/>
    <property type="match status" value="1"/>
</dbReference>
<dbReference type="Pfam" id="PF07963">
    <property type="entry name" value="N_methyl"/>
    <property type="match status" value="1"/>
</dbReference>
<name>A0A2H0BVF6_9BACT</name>
<keyword evidence="4 6" id="KW-1133">Transmembrane helix</keyword>
<evidence type="ECO:0000256" key="3">
    <source>
        <dbReference type="ARBA" id="ARBA00022692"/>
    </source>
</evidence>
<evidence type="ECO:0008006" key="9">
    <source>
        <dbReference type="Google" id="ProtNLM"/>
    </source>
</evidence>
<sequence length="166" mass="18269">MKKGFTLIELMVVISIIAILSSVGLATYTSYGKKARDSRRMVDLEVIRQALELYRSDNGTYPVSSWEGSGVVADWVAALDLVPDFASQIPVDSRNSGSEIEPCIEPTKYRYNYRSNSSGQGYILTAIMEDASSNGGSECQNLPNWEADECDPDFTTDDVCYGVQNP</sequence>
<evidence type="ECO:0000313" key="7">
    <source>
        <dbReference type="EMBL" id="PIP61584.1"/>
    </source>
</evidence>
<dbReference type="PRINTS" id="PR00813">
    <property type="entry name" value="BCTERIALGSPG"/>
</dbReference>
<dbReference type="Proteomes" id="UP000231246">
    <property type="component" value="Unassembled WGS sequence"/>
</dbReference>
<comment type="subcellular location">
    <subcellularLocation>
        <location evidence="1">Membrane</location>
        <topology evidence="1">Single-pass membrane protein</topology>
    </subcellularLocation>
</comment>
<feature type="transmembrane region" description="Helical" evidence="6">
    <location>
        <begin position="6"/>
        <end position="31"/>
    </location>
</feature>
<dbReference type="InterPro" id="IPR000983">
    <property type="entry name" value="Bac_GSPG_pilin"/>
</dbReference>
<proteinExistence type="predicted"/>
<keyword evidence="5 6" id="KW-0472">Membrane</keyword>
<reference evidence="7 8" key="1">
    <citation type="submission" date="2017-09" db="EMBL/GenBank/DDBJ databases">
        <title>Depth-based differentiation of microbial function through sediment-hosted aquifers and enrichment of novel symbionts in the deep terrestrial subsurface.</title>
        <authorList>
            <person name="Probst A.J."/>
            <person name="Ladd B."/>
            <person name="Jarett J.K."/>
            <person name="Geller-Mcgrath D.E."/>
            <person name="Sieber C.M."/>
            <person name="Emerson J.B."/>
            <person name="Anantharaman K."/>
            <person name="Thomas B.C."/>
            <person name="Malmstrom R."/>
            <person name="Stieglmeier M."/>
            <person name="Klingl A."/>
            <person name="Woyke T."/>
            <person name="Ryan C.M."/>
            <person name="Banfield J.F."/>
        </authorList>
    </citation>
    <scope>NUCLEOTIDE SEQUENCE [LARGE SCALE GENOMIC DNA]</scope>
    <source>
        <strain evidence="7">CG22_combo_CG10-13_8_21_14_all_38_20</strain>
    </source>
</reference>
<dbReference type="PANTHER" id="PTHR30093">
    <property type="entry name" value="GENERAL SECRETION PATHWAY PROTEIN G"/>
    <property type="match status" value="1"/>
</dbReference>
<protein>
    <recommendedName>
        <fullName evidence="9">Type II secretion system protein GspG C-terminal domain-containing protein</fullName>
    </recommendedName>
</protein>
<dbReference type="InterPro" id="IPR045584">
    <property type="entry name" value="Pilin-like"/>
</dbReference>
<evidence type="ECO:0000256" key="4">
    <source>
        <dbReference type="ARBA" id="ARBA00022989"/>
    </source>
</evidence>
<organism evidence="7 8">
    <name type="scientific">Candidatus Roizmanbacteria bacterium CG22_combo_CG10-13_8_21_14_all_38_20</name>
    <dbReference type="NCBI Taxonomy" id="1974862"/>
    <lineage>
        <taxon>Bacteria</taxon>
        <taxon>Candidatus Roizmaniibacteriota</taxon>
    </lineage>
</organism>
<dbReference type="EMBL" id="PCTA01000022">
    <property type="protein sequence ID" value="PIP61584.1"/>
    <property type="molecule type" value="Genomic_DNA"/>
</dbReference>
<evidence type="ECO:0000256" key="2">
    <source>
        <dbReference type="ARBA" id="ARBA00022481"/>
    </source>
</evidence>
<keyword evidence="2" id="KW-0488">Methylation</keyword>
<gene>
    <name evidence="7" type="ORF">COW99_02960</name>
</gene>
<dbReference type="GO" id="GO:0015628">
    <property type="term" value="P:protein secretion by the type II secretion system"/>
    <property type="evidence" value="ECO:0007669"/>
    <property type="project" value="InterPro"/>
</dbReference>
<dbReference type="SUPFAM" id="SSF54523">
    <property type="entry name" value="Pili subunits"/>
    <property type="match status" value="1"/>
</dbReference>
<accession>A0A2H0BVF6</accession>
<comment type="caution">
    <text evidence="7">The sequence shown here is derived from an EMBL/GenBank/DDBJ whole genome shotgun (WGS) entry which is preliminary data.</text>
</comment>
<evidence type="ECO:0000256" key="5">
    <source>
        <dbReference type="ARBA" id="ARBA00023136"/>
    </source>
</evidence>
<keyword evidence="3 6" id="KW-0812">Transmembrane</keyword>
<dbReference type="GO" id="GO:0016020">
    <property type="term" value="C:membrane"/>
    <property type="evidence" value="ECO:0007669"/>
    <property type="project" value="UniProtKB-SubCell"/>
</dbReference>
<dbReference type="GO" id="GO:0015627">
    <property type="term" value="C:type II protein secretion system complex"/>
    <property type="evidence" value="ECO:0007669"/>
    <property type="project" value="InterPro"/>
</dbReference>